<dbReference type="InterPro" id="IPR011009">
    <property type="entry name" value="Kinase-like_dom_sf"/>
</dbReference>
<comment type="caution">
    <text evidence="2">The sequence shown here is derived from an EMBL/GenBank/DDBJ whole genome shotgun (WGS) entry which is preliminary data.</text>
</comment>
<evidence type="ECO:0000313" key="3">
    <source>
        <dbReference type="Proteomes" id="UP001303222"/>
    </source>
</evidence>
<feature type="compositionally biased region" description="Acidic residues" evidence="1">
    <location>
        <begin position="347"/>
        <end position="362"/>
    </location>
</feature>
<accession>A0AAN6NPW7</accession>
<protein>
    <recommendedName>
        <fullName evidence="4">Protein kinase domain-containing protein</fullName>
    </recommendedName>
</protein>
<reference evidence="2" key="2">
    <citation type="submission" date="2023-06" db="EMBL/GenBank/DDBJ databases">
        <authorList>
            <consortium name="Lawrence Berkeley National Laboratory"/>
            <person name="Mondo S.J."/>
            <person name="Hensen N."/>
            <person name="Bonometti L."/>
            <person name="Westerberg I."/>
            <person name="Brannstrom I.O."/>
            <person name="Guillou S."/>
            <person name="Cros-Aarteil S."/>
            <person name="Calhoun S."/>
            <person name="Haridas S."/>
            <person name="Kuo A."/>
            <person name="Pangilinan J."/>
            <person name="Riley R."/>
            <person name="Labutti K."/>
            <person name="Andreopoulos B."/>
            <person name="Lipzen A."/>
            <person name="Chen C."/>
            <person name="Yanf M."/>
            <person name="Daum C."/>
            <person name="Ng V."/>
            <person name="Clum A."/>
            <person name="Steindorff A."/>
            <person name="Ohm R."/>
            <person name="Martin F."/>
            <person name="Silar P."/>
            <person name="Natvig D."/>
            <person name="Lalanne C."/>
            <person name="Gautier V."/>
            <person name="Ament-Velasquez S.L."/>
            <person name="Kruys A."/>
            <person name="Hutchinson M.I."/>
            <person name="Powell A.J."/>
            <person name="Barry K."/>
            <person name="Miller A.N."/>
            <person name="Grigoriev I.V."/>
            <person name="Debuchy R."/>
            <person name="Gladieux P."/>
            <person name="Thoren M.H."/>
            <person name="Johannesson H."/>
        </authorList>
    </citation>
    <scope>NUCLEOTIDE SEQUENCE</scope>
    <source>
        <strain evidence="2">CBS 626.80</strain>
    </source>
</reference>
<reference evidence="2" key="1">
    <citation type="journal article" date="2023" name="Mol. Phylogenet. Evol.">
        <title>Genome-scale phylogeny and comparative genomics of the fungal order Sordariales.</title>
        <authorList>
            <person name="Hensen N."/>
            <person name="Bonometti L."/>
            <person name="Westerberg I."/>
            <person name="Brannstrom I.O."/>
            <person name="Guillou S."/>
            <person name="Cros-Aarteil S."/>
            <person name="Calhoun S."/>
            <person name="Haridas S."/>
            <person name="Kuo A."/>
            <person name="Mondo S."/>
            <person name="Pangilinan J."/>
            <person name="Riley R."/>
            <person name="LaButti K."/>
            <person name="Andreopoulos B."/>
            <person name="Lipzen A."/>
            <person name="Chen C."/>
            <person name="Yan M."/>
            <person name="Daum C."/>
            <person name="Ng V."/>
            <person name="Clum A."/>
            <person name="Steindorff A."/>
            <person name="Ohm R.A."/>
            <person name="Martin F."/>
            <person name="Silar P."/>
            <person name="Natvig D.O."/>
            <person name="Lalanne C."/>
            <person name="Gautier V."/>
            <person name="Ament-Velasquez S.L."/>
            <person name="Kruys A."/>
            <person name="Hutchinson M.I."/>
            <person name="Powell A.J."/>
            <person name="Barry K."/>
            <person name="Miller A.N."/>
            <person name="Grigoriev I.V."/>
            <person name="Debuchy R."/>
            <person name="Gladieux P."/>
            <person name="Hiltunen Thoren M."/>
            <person name="Johannesson H."/>
        </authorList>
    </citation>
    <scope>NUCLEOTIDE SEQUENCE</scope>
    <source>
        <strain evidence="2">CBS 626.80</strain>
    </source>
</reference>
<keyword evidence="3" id="KW-1185">Reference proteome</keyword>
<evidence type="ECO:0000256" key="1">
    <source>
        <dbReference type="SAM" id="MobiDB-lite"/>
    </source>
</evidence>
<feature type="region of interest" description="Disordered" evidence="1">
    <location>
        <begin position="326"/>
        <end position="362"/>
    </location>
</feature>
<evidence type="ECO:0008006" key="4">
    <source>
        <dbReference type="Google" id="ProtNLM"/>
    </source>
</evidence>
<name>A0AAN6NPW7_9PEZI</name>
<dbReference type="AlphaFoldDB" id="A0AAN6NPW7"/>
<proteinExistence type="predicted"/>
<dbReference type="Proteomes" id="UP001303222">
    <property type="component" value="Unassembled WGS sequence"/>
</dbReference>
<evidence type="ECO:0000313" key="2">
    <source>
        <dbReference type="EMBL" id="KAK3948008.1"/>
    </source>
</evidence>
<gene>
    <name evidence="2" type="ORF">QBC32DRAFT_352627</name>
</gene>
<dbReference type="EMBL" id="MU859291">
    <property type="protein sequence ID" value="KAK3948008.1"/>
    <property type="molecule type" value="Genomic_DNA"/>
</dbReference>
<dbReference type="Gene3D" id="1.10.510.10">
    <property type="entry name" value="Transferase(Phosphotransferase) domain 1"/>
    <property type="match status" value="1"/>
</dbReference>
<dbReference type="SUPFAM" id="SSF56112">
    <property type="entry name" value="Protein kinase-like (PK-like)"/>
    <property type="match status" value="1"/>
</dbReference>
<organism evidence="2 3">
    <name type="scientific">Pseudoneurospora amorphoporcata</name>
    <dbReference type="NCBI Taxonomy" id="241081"/>
    <lineage>
        <taxon>Eukaryota</taxon>
        <taxon>Fungi</taxon>
        <taxon>Dikarya</taxon>
        <taxon>Ascomycota</taxon>
        <taxon>Pezizomycotina</taxon>
        <taxon>Sordariomycetes</taxon>
        <taxon>Sordariomycetidae</taxon>
        <taxon>Sordariales</taxon>
        <taxon>Sordariaceae</taxon>
        <taxon>Pseudoneurospora</taxon>
    </lineage>
</organism>
<sequence length="362" mass="40979">MEDYLSKPPRSPDIHPLIPQFYGYEKIPSRNGKFHLVSYWQLINGGLVKDLILTKYNSVRHTKFNPDQRFPARLIARMLHQVFSSLQHLYTVSEKPIFHKDLHPGNIWIHFPAPSSGGELSDVPDFYLGDFGYAGWGGFSHNHTATRDVDNVMEWARLMICVNLPEDQRPPKNCVVPNPDDPHRGKIAGDAPMSAILSLYYDLCEELNFFKEENSRYIRKPSCPPPDLTPLIRRAEAVEKKLTPSLTAFALMTGLDESGDPRIQKFMHDIKEGAIRKARAQPFTMTGPVEKCLTPMIKTFPIKVHGPWFLAEIRAATGRWEAIDDQTYHRPGKTRGSGRGLRAISESPDENSGESDSEPGFV</sequence>